<dbReference type="Proteomes" id="UP000286912">
    <property type="component" value="Unassembled WGS sequence"/>
</dbReference>
<gene>
    <name evidence="1" type="ORF">ELY37_16830</name>
</gene>
<sequence length="135" mass="15179">MKIKFLAKGTAPNSYDISGRIINGIDVSLFPARATFTGNEETQAAGIYGMQWVDGVLHVSLGQMTKAYQFPVYSHDWEEGNWIDATDYDRSKCYVKATNPQAVALLDGDQAEYFRDNDGKWSVRMTETEEQEPVV</sequence>
<comment type="caution">
    <text evidence="1">The sequence shown here is derived from an EMBL/GenBank/DDBJ whole genome shotgun (WGS) entry which is preliminary data.</text>
</comment>
<evidence type="ECO:0000313" key="2">
    <source>
        <dbReference type="Proteomes" id="UP000286912"/>
    </source>
</evidence>
<dbReference type="EMBL" id="RZHD01000010">
    <property type="protein sequence ID" value="RUR43382.1"/>
    <property type="molecule type" value="Genomic_DNA"/>
</dbReference>
<dbReference type="AlphaFoldDB" id="A0A3S0YKI0"/>
<dbReference type="OrthoDB" id="6168755at2"/>
<keyword evidence="2" id="KW-1185">Reference proteome</keyword>
<dbReference type="RefSeq" id="WP_126981964.1">
    <property type="nucleotide sequence ID" value="NZ_RZHD01000010.1"/>
</dbReference>
<name>A0A3S0YKI0_9GAMM</name>
<proteinExistence type="predicted"/>
<protein>
    <submittedName>
        <fullName evidence="1">Uncharacterized protein</fullName>
    </submittedName>
</protein>
<organism evidence="1 2">
    <name type="scientific">Vreelandella populi</name>
    <dbReference type="NCBI Taxonomy" id="2498858"/>
    <lineage>
        <taxon>Bacteria</taxon>
        <taxon>Pseudomonadati</taxon>
        <taxon>Pseudomonadota</taxon>
        <taxon>Gammaproteobacteria</taxon>
        <taxon>Oceanospirillales</taxon>
        <taxon>Halomonadaceae</taxon>
        <taxon>Vreelandella</taxon>
    </lineage>
</organism>
<accession>A0A3S0YKI0</accession>
<evidence type="ECO:0000313" key="1">
    <source>
        <dbReference type="EMBL" id="RUR43382.1"/>
    </source>
</evidence>
<reference evidence="1 2" key="1">
    <citation type="submission" date="2018-12" db="EMBL/GenBank/DDBJ databases">
        <title>three novel Halomonas strain isolated from plants.</title>
        <authorList>
            <person name="Sun C."/>
        </authorList>
    </citation>
    <scope>NUCLEOTIDE SEQUENCE [LARGE SCALE GENOMIC DNA]</scope>
    <source>
        <strain evidence="1 2">RC</strain>
    </source>
</reference>